<accession>A0A1X7BYE3</accession>
<gene>
    <name evidence="1" type="ORF">ROA7745_04487</name>
</gene>
<dbReference type="EMBL" id="FWXB01000032">
    <property type="protein sequence ID" value="SMC14618.1"/>
    <property type="molecule type" value="Genomic_DNA"/>
</dbReference>
<reference evidence="1 2" key="1">
    <citation type="submission" date="2017-03" db="EMBL/GenBank/DDBJ databases">
        <authorList>
            <person name="Afonso C.L."/>
            <person name="Miller P.J."/>
            <person name="Scott M.A."/>
            <person name="Spackman E."/>
            <person name="Goraichik I."/>
            <person name="Dimitrov K.M."/>
            <person name="Suarez D.L."/>
            <person name="Swayne D.E."/>
        </authorList>
    </citation>
    <scope>NUCLEOTIDE SEQUENCE [LARGE SCALE GENOMIC DNA]</scope>
    <source>
        <strain evidence="1 2">CECT 7745</strain>
    </source>
</reference>
<dbReference type="Proteomes" id="UP000193224">
    <property type="component" value="Unassembled WGS sequence"/>
</dbReference>
<organism evidence="1 2">
    <name type="scientific">Roseovarius aestuarii</name>
    <dbReference type="NCBI Taxonomy" id="475083"/>
    <lineage>
        <taxon>Bacteria</taxon>
        <taxon>Pseudomonadati</taxon>
        <taxon>Pseudomonadota</taxon>
        <taxon>Alphaproteobacteria</taxon>
        <taxon>Rhodobacterales</taxon>
        <taxon>Roseobacteraceae</taxon>
        <taxon>Roseovarius</taxon>
    </lineage>
</organism>
<sequence>MMEQCQPANRDTPSNVWDTMLSVLPIGTWSAETIRASSRVRCANRPDTRLHLTDAHISSKNVLLCMSHPHTTFFANAKGMDLQFTFSRQKLPSADYSPMISLCRICAFPVHFIGVVGSCDVLGAVAMSSPAHDHAVTKLVEDDGEDQQHAQQNHLHVRAYLRQVHTVLDEYNEEGAENDVLDPSNATS</sequence>
<proteinExistence type="predicted"/>
<name>A0A1X7BYE3_9RHOB</name>
<evidence type="ECO:0000313" key="1">
    <source>
        <dbReference type="EMBL" id="SMC14618.1"/>
    </source>
</evidence>
<dbReference type="AlphaFoldDB" id="A0A1X7BYE3"/>
<keyword evidence="2" id="KW-1185">Reference proteome</keyword>
<evidence type="ECO:0000313" key="2">
    <source>
        <dbReference type="Proteomes" id="UP000193224"/>
    </source>
</evidence>
<protein>
    <submittedName>
        <fullName evidence="1">Uncharacterized protein</fullName>
    </submittedName>
</protein>